<organism evidence="2 3">
    <name type="scientific">Dendryphion nanum</name>
    <dbReference type="NCBI Taxonomy" id="256645"/>
    <lineage>
        <taxon>Eukaryota</taxon>
        <taxon>Fungi</taxon>
        <taxon>Dikarya</taxon>
        <taxon>Ascomycota</taxon>
        <taxon>Pezizomycotina</taxon>
        <taxon>Dothideomycetes</taxon>
        <taxon>Pleosporomycetidae</taxon>
        <taxon>Pleosporales</taxon>
        <taxon>Torulaceae</taxon>
        <taxon>Dendryphion</taxon>
    </lineage>
</organism>
<dbReference type="EMBL" id="JAGMWT010000003">
    <property type="protein sequence ID" value="KAH7131854.1"/>
    <property type="molecule type" value="Genomic_DNA"/>
</dbReference>
<dbReference type="Proteomes" id="UP000700596">
    <property type="component" value="Unassembled WGS sequence"/>
</dbReference>
<dbReference type="Pfam" id="PF23232">
    <property type="entry name" value="AAA_lid_13"/>
    <property type="match status" value="1"/>
</dbReference>
<reference evidence="2" key="1">
    <citation type="journal article" date="2021" name="Nat. Commun.">
        <title>Genetic determinants of endophytism in the Arabidopsis root mycobiome.</title>
        <authorList>
            <person name="Mesny F."/>
            <person name="Miyauchi S."/>
            <person name="Thiergart T."/>
            <person name="Pickel B."/>
            <person name="Atanasova L."/>
            <person name="Karlsson M."/>
            <person name="Huettel B."/>
            <person name="Barry K.W."/>
            <person name="Haridas S."/>
            <person name="Chen C."/>
            <person name="Bauer D."/>
            <person name="Andreopoulos W."/>
            <person name="Pangilinan J."/>
            <person name="LaButti K."/>
            <person name="Riley R."/>
            <person name="Lipzen A."/>
            <person name="Clum A."/>
            <person name="Drula E."/>
            <person name="Henrissat B."/>
            <person name="Kohler A."/>
            <person name="Grigoriev I.V."/>
            <person name="Martin F.M."/>
            <person name="Hacquard S."/>
        </authorList>
    </citation>
    <scope>NUCLEOTIDE SEQUENCE</scope>
    <source>
        <strain evidence="2">MPI-CAGE-CH-0243</strain>
    </source>
</reference>
<accession>A0A9P9IV14</accession>
<dbReference type="CDD" id="cd19481">
    <property type="entry name" value="RecA-like_protease"/>
    <property type="match status" value="1"/>
</dbReference>
<dbReference type="InterPro" id="IPR027417">
    <property type="entry name" value="P-loop_NTPase"/>
</dbReference>
<evidence type="ECO:0000313" key="3">
    <source>
        <dbReference type="Proteomes" id="UP000700596"/>
    </source>
</evidence>
<sequence>MSLLKRSRECDETTEEGDIAFAAEDVSAKRARQGSLPTSAPNFQRHLVVHRVKCIQNEGKYHSRHLPTADYDDVPYLAAGTNRVSPLEGRRPIVDATTYLEDHAKTPFVVCITYSCNQYHKDIKSTFELRSMPVMDSRIASEARPYFFVLTGDAKPATPESEEITLSDDMGNSLELLRVSHPTEVSAWGANDAFTYPYLALYHYKSLLTGNTAKKLGFHHQQRLNSLSKYLEDKLSAEFKQAEDLFESGRVTREHWMKLFRPHEVLVTVDREQTIACFSESCPTVVNDQLVLNCVFWQFDGTFFKEKKEFRQTWPSESNDVAITDLSIYPLRYGKPDLEEKLRERGKIFWACRFRRYVSYDVPPRGLGGQKSSLRYMIDTATYNLVHSENEVPIHYDLSDEEFQSESSPEDPFLLLLPPTIKGFGFQNKKWTTLTVEHIKPIEWNKDAFKHKLVLDEDKKLLMEAMTKVHMEKRATPRTDFMEGKGDGLIMLLHGSPGTGKTLTAESIAEYAERPLYRVTCGDIGTDAESVEQYLKSVLFIGSTWGCVVLLDEADIFLEERSKMDLQRNALVSVFLRVLEYYNGILILTSNRIGTFDEAFKSRVQLALHYPPLDEKSRLEVWRNFIDSLLKNGEKIDYEEIYEKTRTLATDALNGRQIRNTINTARQLARFKEEILKYEHINKAIRVANEFEKYVRDVHGHEDEAYARAKGDR</sequence>
<dbReference type="InterPro" id="IPR056599">
    <property type="entry name" value="AAA_lid_fung"/>
</dbReference>
<dbReference type="AlphaFoldDB" id="A0A9P9IV14"/>
<dbReference type="PANTHER" id="PTHR46411:SF2">
    <property type="entry name" value="AAA+ ATPASE DOMAIN-CONTAINING PROTEIN"/>
    <property type="match status" value="1"/>
</dbReference>
<evidence type="ECO:0000313" key="2">
    <source>
        <dbReference type="EMBL" id="KAH7131854.1"/>
    </source>
</evidence>
<dbReference type="InterPro" id="IPR003593">
    <property type="entry name" value="AAA+_ATPase"/>
</dbReference>
<feature type="domain" description="AAA+ ATPase" evidence="1">
    <location>
        <begin position="487"/>
        <end position="614"/>
    </location>
</feature>
<name>A0A9P9IV14_9PLEO</name>
<dbReference type="SUPFAM" id="SSF52540">
    <property type="entry name" value="P-loop containing nucleoside triphosphate hydrolases"/>
    <property type="match status" value="1"/>
</dbReference>
<keyword evidence="3" id="KW-1185">Reference proteome</keyword>
<dbReference type="Pfam" id="PF22942">
    <property type="entry name" value="DUF7025"/>
    <property type="match status" value="1"/>
</dbReference>
<dbReference type="PANTHER" id="PTHR46411">
    <property type="entry name" value="FAMILY ATPASE, PUTATIVE-RELATED"/>
    <property type="match status" value="1"/>
</dbReference>
<dbReference type="Gene3D" id="3.40.50.300">
    <property type="entry name" value="P-loop containing nucleotide triphosphate hydrolases"/>
    <property type="match status" value="1"/>
</dbReference>
<evidence type="ECO:0000259" key="1">
    <source>
        <dbReference type="SMART" id="SM00382"/>
    </source>
</evidence>
<proteinExistence type="predicted"/>
<protein>
    <submittedName>
        <fullName evidence="2">AAA family ATPase</fullName>
    </submittedName>
</protein>
<gene>
    <name evidence="2" type="ORF">B0J11DRAFT_455302</name>
</gene>
<comment type="caution">
    <text evidence="2">The sequence shown here is derived from an EMBL/GenBank/DDBJ whole genome shotgun (WGS) entry which is preliminary data.</text>
</comment>
<dbReference type="InterPro" id="IPR003959">
    <property type="entry name" value="ATPase_AAA_core"/>
</dbReference>
<dbReference type="GO" id="GO:0005524">
    <property type="term" value="F:ATP binding"/>
    <property type="evidence" value="ECO:0007669"/>
    <property type="project" value="InterPro"/>
</dbReference>
<dbReference type="OrthoDB" id="10042665at2759"/>
<dbReference type="GO" id="GO:0016887">
    <property type="term" value="F:ATP hydrolysis activity"/>
    <property type="evidence" value="ECO:0007669"/>
    <property type="project" value="InterPro"/>
</dbReference>
<dbReference type="SMART" id="SM00382">
    <property type="entry name" value="AAA"/>
    <property type="match status" value="1"/>
</dbReference>
<dbReference type="InterPro" id="IPR054289">
    <property type="entry name" value="DUF7025"/>
</dbReference>
<dbReference type="Pfam" id="PF00004">
    <property type="entry name" value="AAA"/>
    <property type="match status" value="1"/>
</dbReference>